<sequence length="324" mass="35448" precursor="true">MQTNLNRREMLAAAGGLLTAGLATTPAAAATPARKRSAAEPFAYCFNTSTVRGQKLGIVEQINLTSQAGYDAIEPWMRDIDQYVKEGGSLQDLRKRIADAGLTVESAIGFAQWIVDDPAQRKAGLEQAKRDMDTLQQIGGIRIAAPPTGATKQSDLDLFAAARRYRALLELGDQMQVIPQVEVWGFSKSLSRLGESMFVAIESGHPKACLLPDVYHIYKGGSDFNGLGLLSGSAIQVFHVNDYPADPPRETINDADRVYPGDGVAPLTEIFRMIHKAGFRGVLSLELFNREYWEQDPLKVAKTGLRKTREAVLKAQLDQQSKAD</sequence>
<organism evidence="3 4">
    <name type="scientific">Gimesia panareensis</name>
    <dbReference type="NCBI Taxonomy" id="2527978"/>
    <lineage>
        <taxon>Bacteria</taxon>
        <taxon>Pseudomonadati</taxon>
        <taxon>Planctomycetota</taxon>
        <taxon>Planctomycetia</taxon>
        <taxon>Planctomycetales</taxon>
        <taxon>Planctomycetaceae</taxon>
        <taxon>Gimesia</taxon>
    </lineage>
</organism>
<protein>
    <submittedName>
        <fullName evidence="3">Inosose isomerase</fullName>
        <ecNumber evidence="3">5.3.99.-</ecNumber>
    </submittedName>
</protein>
<evidence type="ECO:0000259" key="2">
    <source>
        <dbReference type="Pfam" id="PF01261"/>
    </source>
</evidence>
<name>A0A518FYW4_9PLAN</name>
<evidence type="ECO:0000313" key="3">
    <source>
        <dbReference type="EMBL" id="QDV21496.1"/>
    </source>
</evidence>
<feature type="signal peptide" evidence="1">
    <location>
        <begin position="1"/>
        <end position="29"/>
    </location>
</feature>
<dbReference type="Pfam" id="PF01261">
    <property type="entry name" value="AP_endonuc_2"/>
    <property type="match status" value="1"/>
</dbReference>
<dbReference type="InterPro" id="IPR036237">
    <property type="entry name" value="Xyl_isomerase-like_sf"/>
</dbReference>
<keyword evidence="1" id="KW-0732">Signal</keyword>
<dbReference type="OrthoDB" id="9814946at2"/>
<dbReference type="InterPro" id="IPR006311">
    <property type="entry name" value="TAT_signal"/>
</dbReference>
<dbReference type="InterPro" id="IPR013022">
    <property type="entry name" value="Xyl_isomerase-like_TIM-brl"/>
</dbReference>
<dbReference type="RefSeq" id="WP_145460198.1">
    <property type="nucleotide sequence ID" value="NZ_CP036317.1"/>
</dbReference>
<dbReference type="PANTHER" id="PTHR12110">
    <property type="entry name" value="HYDROXYPYRUVATE ISOMERASE"/>
    <property type="match status" value="1"/>
</dbReference>
<gene>
    <name evidence="3" type="primary">iolI_3</name>
    <name evidence="3" type="ORF">Pan153_61860</name>
</gene>
<dbReference type="InterPro" id="IPR050312">
    <property type="entry name" value="IolE/XylAMocC-like"/>
</dbReference>
<feature type="domain" description="Xylose isomerase-like TIM barrel" evidence="2">
    <location>
        <begin position="64"/>
        <end position="309"/>
    </location>
</feature>
<dbReference type="EC" id="5.3.99.-" evidence="3"/>
<keyword evidence="3" id="KW-0413">Isomerase</keyword>
<dbReference type="GO" id="GO:0016853">
    <property type="term" value="F:isomerase activity"/>
    <property type="evidence" value="ECO:0007669"/>
    <property type="project" value="UniProtKB-KW"/>
</dbReference>
<reference evidence="3 4" key="1">
    <citation type="submission" date="2019-02" db="EMBL/GenBank/DDBJ databases">
        <title>Deep-cultivation of Planctomycetes and their phenomic and genomic characterization uncovers novel biology.</title>
        <authorList>
            <person name="Wiegand S."/>
            <person name="Jogler M."/>
            <person name="Boedeker C."/>
            <person name="Pinto D."/>
            <person name="Vollmers J."/>
            <person name="Rivas-Marin E."/>
            <person name="Kohn T."/>
            <person name="Peeters S.H."/>
            <person name="Heuer A."/>
            <person name="Rast P."/>
            <person name="Oberbeckmann S."/>
            <person name="Bunk B."/>
            <person name="Jeske O."/>
            <person name="Meyerdierks A."/>
            <person name="Storesund J.E."/>
            <person name="Kallscheuer N."/>
            <person name="Luecker S."/>
            <person name="Lage O.M."/>
            <person name="Pohl T."/>
            <person name="Merkel B.J."/>
            <person name="Hornburger P."/>
            <person name="Mueller R.-W."/>
            <person name="Bruemmer F."/>
            <person name="Labrenz M."/>
            <person name="Spormann A.M."/>
            <person name="Op den Camp H."/>
            <person name="Overmann J."/>
            <person name="Amann R."/>
            <person name="Jetten M.S.M."/>
            <person name="Mascher T."/>
            <person name="Medema M.H."/>
            <person name="Devos D.P."/>
            <person name="Kaster A.-K."/>
            <person name="Ovreas L."/>
            <person name="Rohde M."/>
            <person name="Galperin M.Y."/>
            <person name="Jogler C."/>
        </authorList>
    </citation>
    <scope>NUCLEOTIDE SEQUENCE [LARGE SCALE GENOMIC DNA]</scope>
    <source>
        <strain evidence="3 4">Pan153</strain>
    </source>
</reference>
<proteinExistence type="predicted"/>
<dbReference type="PROSITE" id="PS51318">
    <property type="entry name" value="TAT"/>
    <property type="match status" value="1"/>
</dbReference>
<dbReference type="PANTHER" id="PTHR12110:SF48">
    <property type="entry name" value="BLL3656 PROTEIN"/>
    <property type="match status" value="1"/>
</dbReference>
<accession>A0A518FYW4</accession>
<dbReference type="EMBL" id="CP036317">
    <property type="protein sequence ID" value="QDV21496.1"/>
    <property type="molecule type" value="Genomic_DNA"/>
</dbReference>
<evidence type="ECO:0000256" key="1">
    <source>
        <dbReference type="SAM" id="SignalP"/>
    </source>
</evidence>
<dbReference type="AlphaFoldDB" id="A0A518FYW4"/>
<feature type="chain" id="PRO_5021799586" evidence="1">
    <location>
        <begin position="30"/>
        <end position="324"/>
    </location>
</feature>
<dbReference type="Gene3D" id="3.20.20.150">
    <property type="entry name" value="Divalent-metal-dependent TIM barrel enzymes"/>
    <property type="match status" value="1"/>
</dbReference>
<evidence type="ECO:0000313" key="4">
    <source>
        <dbReference type="Proteomes" id="UP000320839"/>
    </source>
</evidence>
<dbReference type="SUPFAM" id="SSF51658">
    <property type="entry name" value="Xylose isomerase-like"/>
    <property type="match status" value="1"/>
</dbReference>
<dbReference type="Proteomes" id="UP000320839">
    <property type="component" value="Chromosome"/>
</dbReference>